<dbReference type="EMBL" id="CAJNIZ010044320">
    <property type="protein sequence ID" value="CAE7684994.1"/>
    <property type="molecule type" value="Genomic_DNA"/>
</dbReference>
<evidence type="ECO:0000256" key="1">
    <source>
        <dbReference type="SAM" id="MobiDB-lite"/>
    </source>
</evidence>
<dbReference type="OrthoDB" id="564646at2759"/>
<feature type="compositionally biased region" description="Basic and acidic residues" evidence="1">
    <location>
        <begin position="37"/>
        <end position="46"/>
    </location>
</feature>
<sequence length="425" mass="46579">MDDGQLSPLSASDHETSSSFRQLTSDSFGASSPIGDTPRHKVEKATRQGANEPRSGGGLTAVLKEEEDCLLKVPGHVHFDETVYLTPKASKNKPLKLIGHHLEPKPDPGQTAGENGEDAAESGESKVLQPPPPPPKSAKSSKRPHRVVKYPKHPPRLPTAKPQQRDELDMRMEVCGSPLRSAPEVEDGAPGLWQAELRSDIGAEEHVEDVSSERPAMPPKPRRRPPGGVVHSVSKEAMTGEEEEKTEVIESASSFVELVPCFPGDKSASPRPPANAQPKKADTQGPKQRRPRRKKPMLVKRSHTIERTEGGEALPREFAKISHMIATTRAKQQLPQKDASEPDQEEAVETASVEIQCESFSGDSPGPLGSSRTFMLFRCEPGSVTLQNWRRLEYPRPPMSKLELYLHCFADRFPGALDSESLANK</sequence>
<feature type="non-terminal residue" evidence="2">
    <location>
        <position position="1"/>
    </location>
</feature>
<name>A0A812WJ05_SYMPI</name>
<accession>A0A812WJ05</accession>
<organism evidence="2 3">
    <name type="scientific">Symbiodinium pilosum</name>
    <name type="common">Dinoflagellate</name>
    <dbReference type="NCBI Taxonomy" id="2952"/>
    <lineage>
        <taxon>Eukaryota</taxon>
        <taxon>Sar</taxon>
        <taxon>Alveolata</taxon>
        <taxon>Dinophyceae</taxon>
        <taxon>Suessiales</taxon>
        <taxon>Symbiodiniaceae</taxon>
        <taxon>Symbiodinium</taxon>
    </lineage>
</organism>
<feature type="region of interest" description="Disordered" evidence="1">
    <location>
        <begin position="200"/>
        <end position="351"/>
    </location>
</feature>
<dbReference type="Proteomes" id="UP000649617">
    <property type="component" value="Unassembled WGS sequence"/>
</dbReference>
<feature type="compositionally biased region" description="Basic and acidic residues" evidence="1">
    <location>
        <begin position="200"/>
        <end position="212"/>
    </location>
</feature>
<evidence type="ECO:0000313" key="3">
    <source>
        <dbReference type="Proteomes" id="UP000649617"/>
    </source>
</evidence>
<gene>
    <name evidence="2" type="primary">hemC</name>
    <name evidence="2" type="ORF">SPIL2461_LOCUS19141</name>
</gene>
<dbReference type="AlphaFoldDB" id="A0A812WJ05"/>
<comment type="caution">
    <text evidence="2">The sequence shown here is derived from an EMBL/GenBank/DDBJ whole genome shotgun (WGS) entry which is preliminary data.</text>
</comment>
<keyword evidence="3" id="KW-1185">Reference proteome</keyword>
<feature type="region of interest" description="Disordered" evidence="1">
    <location>
        <begin position="87"/>
        <end position="171"/>
    </location>
</feature>
<proteinExistence type="predicted"/>
<feature type="region of interest" description="Disordered" evidence="1">
    <location>
        <begin position="1"/>
        <end position="61"/>
    </location>
</feature>
<feature type="compositionally biased region" description="Basic and acidic residues" evidence="1">
    <location>
        <begin position="303"/>
        <end position="320"/>
    </location>
</feature>
<feature type="compositionally biased region" description="Polar residues" evidence="1">
    <location>
        <begin position="17"/>
        <end position="30"/>
    </location>
</feature>
<feature type="compositionally biased region" description="Basic residues" evidence="1">
    <location>
        <begin position="287"/>
        <end position="302"/>
    </location>
</feature>
<protein>
    <submittedName>
        <fullName evidence="2">HemC protein</fullName>
    </submittedName>
</protein>
<feature type="compositionally biased region" description="Basic residues" evidence="1">
    <location>
        <begin position="139"/>
        <end position="155"/>
    </location>
</feature>
<reference evidence="2" key="1">
    <citation type="submission" date="2021-02" db="EMBL/GenBank/DDBJ databases">
        <authorList>
            <person name="Dougan E. K."/>
            <person name="Rhodes N."/>
            <person name="Thang M."/>
            <person name="Chan C."/>
        </authorList>
    </citation>
    <scope>NUCLEOTIDE SEQUENCE</scope>
</reference>
<evidence type="ECO:0000313" key="2">
    <source>
        <dbReference type="EMBL" id="CAE7684994.1"/>
    </source>
</evidence>